<dbReference type="AlphaFoldDB" id="A0A803N211"/>
<dbReference type="Pfam" id="PF05699">
    <property type="entry name" value="Dimer_Tnp_hAT"/>
    <property type="match status" value="1"/>
</dbReference>
<feature type="domain" description="HAT C-terminal dimerisation" evidence="1">
    <location>
        <begin position="6"/>
        <end position="86"/>
    </location>
</feature>
<dbReference type="GO" id="GO:0046983">
    <property type="term" value="F:protein dimerization activity"/>
    <property type="evidence" value="ECO:0007669"/>
    <property type="project" value="InterPro"/>
</dbReference>
<reference evidence="2" key="2">
    <citation type="submission" date="2021-03" db="UniProtKB">
        <authorList>
            <consortium name="EnsemblPlants"/>
        </authorList>
    </citation>
    <scope>IDENTIFICATION</scope>
</reference>
<dbReference type="Gramene" id="AUR62039164-RA">
    <property type="protein sequence ID" value="AUR62039164-RA:cds"/>
    <property type="gene ID" value="AUR62039164"/>
</dbReference>
<dbReference type="Proteomes" id="UP000596660">
    <property type="component" value="Unplaced"/>
</dbReference>
<accession>A0A803N211</accession>
<evidence type="ECO:0000313" key="2">
    <source>
        <dbReference type="EnsemblPlants" id="AUR62039164-RA:cds"/>
    </source>
</evidence>
<evidence type="ECO:0000259" key="1">
    <source>
        <dbReference type="Pfam" id="PF05699"/>
    </source>
</evidence>
<reference evidence="2" key="1">
    <citation type="journal article" date="2017" name="Nature">
        <title>The genome of Chenopodium quinoa.</title>
        <authorList>
            <person name="Jarvis D.E."/>
            <person name="Ho Y.S."/>
            <person name="Lightfoot D.J."/>
            <person name="Schmoeckel S.M."/>
            <person name="Li B."/>
            <person name="Borm T.J.A."/>
            <person name="Ohyanagi H."/>
            <person name="Mineta K."/>
            <person name="Michell C.T."/>
            <person name="Saber N."/>
            <person name="Kharbatia N.M."/>
            <person name="Rupper R.R."/>
            <person name="Sharp A.R."/>
            <person name="Dally N."/>
            <person name="Boughton B.A."/>
            <person name="Woo Y.H."/>
            <person name="Gao G."/>
            <person name="Schijlen E.G.W.M."/>
            <person name="Guo X."/>
            <person name="Momin A.A."/>
            <person name="Negrao S."/>
            <person name="Al-Babili S."/>
            <person name="Gehring C."/>
            <person name="Roessner U."/>
            <person name="Jung C."/>
            <person name="Murphy K."/>
            <person name="Arold S.T."/>
            <person name="Gojobori T."/>
            <person name="van der Linden C.G."/>
            <person name="van Loo E.N."/>
            <person name="Jellen E.N."/>
            <person name="Maughan P.J."/>
            <person name="Tester M."/>
        </authorList>
    </citation>
    <scope>NUCLEOTIDE SEQUENCE [LARGE SCALE GENOMIC DNA]</scope>
    <source>
        <strain evidence="2">cv. PI 614886</strain>
    </source>
</reference>
<dbReference type="InterPro" id="IPR012337">
    <property type="entry name" value="RNaseH-like_sf"/>
</dbReference>
<protein>
    <recommendedName>
        <fullName evidence="1">HAT C-terminal dimerisation domain-containing protein</fullName>
    </recommendedName>
</protein>
<evidence type="ECO:0000313" key="3">
    <source>
        <dbReference type="Proteomes" id="UP000596660"/>
    </source>
</evidence>
<dbReference type="PANTHER" id="PTHR23272">
    <property type="entry name" value="BED FINGER-RELATED"/>
    <property type="match status" value="1"/>
</dbReference>
<proteinExistence type="predicted"/>
<sequence length="86" mass="9883">MAMKSEMDMYYEEPLMPRSSNIDILAYWRTCSVRYPVLAQMAKDVLAVPVSTVASESAFSTESRVLDCYRSSLKLEIVESFIFLRD</sequence>
<dbReference type="InterPro" id="IPR008906">
    <property type="entry name" value="HATC_C_dom"/>
</dbReference>
<dbReference type="OMA" id="EAMICYQ"/>
<dbReference type="EnsemblPlants" id="AUR62039164-RA">
    <property type="protein sequence ID" value="AUR62039164-RA:cds"/>
    <property type="gene ID" value="AUR62039164"/>
</dbReference>
<dbReference type="PANTHER" id="PTHR23272:SF175">
    <property type="entry name" value="ZINC FINGER BED DOMAIN-CONTAINING PROTEIN RICESLEEPER 2-LIKE"/>
    <property type="match status" value="1"/>
</dbReference>
<dbReference type="SUPFAM" id="SSF53098">
    <property type="entry name" value="Ribonuclease H-like"/>
    <property type="match status" value="1"/>
</dbReference>
<keyword evidence="3" id="KW-1185">Reference proteome</keyword>
<name>A0A803N211_CHEQI</name>
<organism evidence="2 3">
    <name type="scientific">Chenopodium quinoa</name>
    <name type="common">Quinoa</name>
    <dbReference type="NCBI Taxonomy" id="63459"/>
    <lineage>
        <taxon>Eukaryota</taxon>
        <taxon>Viridiplantae</taxon>
        <taxon>Streptophyta</taxon>
        <taxon>Embryophyta</taxon>
        <taxon>Tracheophyta</taxon>
        <taxon>Spermatophyta</taxon>
        <taxon>Magnoliopsida</taxon>
        <taxon>eudicotyledons</taxon>
        <taxon>Gunneridae</taxon>
        <taxon>Pentapetalae</taxon>
        <taxon>Caryophyllales</taxon>
        <taxon>Chenopodiaceae</taxon>
        <taxon>Chenopodioideae</taxon>
        <taxon>Atripliceae</taxon>
        <taxon>Chenopodium</taxon>
    </lineage>
</organism>